<evidence type="ECO:0000313" key="1">
    <source>
        <dbReference type="EMBL" id="MCK9878715.1"/>
    </source>
</evidence>
<organism evidence="1 2">
    <name type="scientific">Frankia umida</name>
    <dbReference type="NCBI Taxonomy" id="573489"/>
    <lineage>
        <taxon>Bacteria</taxon>
        <taxon>Bacillati</taxon>
        <taxon>Actinomycetota</taxon>
        <taxon>Actinomycetes</taxon>
        <taxon>Frankiales</taxon>
        <taxon>Frankiaceae</taxon>
        <taxon>Frankia</taxon>
    </lineage>
</organism>
<protein>
    <submittedName>
        <fullName evidence="1">Uncharacterized protein</fullName>
    </submittedName>
</protein>
<name>A0ABT0K4I8_9ACTN</name>
<gene>
    <name evidence="1" type="ORF">MXD59_23630</name>
</gene>
<dbReference type="Proteomes" id="UP001201873">
    <property type="component" value="Unassembled WGS sequence"/>
</dbReference>
<comment type="caution">
    <text evidence="1">The sequence shown here is derived from an EMBL/GenBank/DDBJ whole genome shotgun (WGS) entry which is preliminary data.</text>
</comment>
<dbReference type="EMBL" id="JALKFT010000042">
    <property type="protein sequence ID" value="MCK9878715.1"/>
    <property type="molecule type" value="Genomic_DNA"/>
</dbReference>
<accession>A0ABT0K4I8</accession>
<dbReference type="RefSeq" id="WP_248826802.1">
    <property type="nucleotide sequence ID" value="NZ_JALKFT010000042.1"/>
</dbReference>
<proteinExistence type="predicted"/>
<reference evidence="1 2" key="1">
    <citation type="submission" date="2022-04" db="EMBL/GenBank/DDBJ databases">
        <title>Genome diversity in the genus Frankia.</title>
        <authorList>
            <person name="Carlos-Shanley C."/>
            <person name="Hahn D."/>
        </authorList>
    </citation>
    <scope>NUCLEOTIDE SEQUENCE [LARGE SCALE GENOMIC DNA]</scope>
    <source>
        <strain evidence="1 2">Ag45/Mut15</strain>
    </source>
</reference>
<evidence type="ECO:0000313" key="2">
    <source>
        <dbReference type="Proteomes" id="UP001201873"/>
    </source>
</evidence>
<keyword evidence="2" id="KW-1185">Reference proteome</keyword>
<sequence length="91" mass="9715">MTDLLALEAAYLDRIRAAGLSGALIRDITAQLIGNPFVTAASVARATGKTTAGARNAIGQLIGLGVLRERTTRSYARVYEAVEVFQILQRP</sequence>